<keyword evidence="1" id="KW-0175">Coiled coil</keyword>
<accession>A0A8S2S6W4</accession>
<dbReference type="PANTHER" id="PTHR32046">
    <property type="entry name" value="G DOMAIN-CONTAINING PROTEIN"/>
    <property type="match status" value="1"/>
</dbReference>
<evidence type="ECO:0000313" key="4">
    <source>
        <dbReference type="EMBL" id="CAF4201881.1"/>
    </source>
</evidence>
<dbReference type="Pfam" id="PF26633">
    <property type="entry name" value="DUF8206"/>
    <property type="match status" value="1"/>
</dbReference>
<dbReference type="InterPro" id="IPR027417">
    <property type="entry name" value="P-loop_NTPase"/>
</dbReference>
<proteinExistence type="predicted"/>
<dbReference type="EMBL" id="CAJOBA010047505">
    <property type="protein sequence ID" value="CAF4201881.1"/>
    <property type="molecule type" value="Genomic_DNA"/>
</dbReference>
<dbReference type="InterPro" id="IPR025662">
    <property type="entry name" value="Sigma_54_int_dom_ATP-bd_1"/>
</dbReference>
<protein>
    <recommendedName>
        <fullName evidence="2">DUF8206 domain-containing protein</fullName>
    </recommendedName>
</protein>
<evidence type="ECO:0000313" key="3">
    <source>
        <dbReference type="EMBL" id="CAF1394508.1"/>
    </source>
</evidence>
<evidence type="ECO:0000256" key="1">
    <source>
        <dbReference type="SAM" id="Coils"/>
    </source>
</evidence>
<gene>
    <name evidence="3" type="ORF">OVA965_LOCUS32737</name>
    <name evidence="4" type="ORF">TMI583_LOCUS33599</name>
</gene>
<comment type="caution">
    <text evidence="4">The sequence shown here is derived from an EMBL/GenBank/DDBJ whole genome shotgun (WGS) entry which is preliminary data.</text>
</comment>
<feature type="coiled-coil region" evidence="1">
    <location>
        <begin position="517"/>
        <end position="544"/>
    </location>
</feature>
<organism evidence="4 5">
    <name type="scientific">Didymodactylos carnosus</name>
    <dbReference type="NCBI Taxonomy" id="1234261"/>
    <lineage>
        <taxon>Eukaryota</taxon>
        <taxon>Metazoa</taxon>
        <taxon>Spiralia</taxon>
        <taxon>Gnathifera</taxon>
        <taxon>Rotifera</taxon>
        <taxon>Eurotatoria</taxon>
        <taxon>Bdelloidea</taxon>
        <taxon>Philodinida</taxon>
        <taxon>Philodinidae</taxon>
        <taxon>Didymodactylos</taxon>
    </lineage>
</organism>
<sequence>MSLVARTTMMNSVNSSTDDMIILLLGETGVGKSTFINALVNYFTYEKLDDAINGHMISVIPSSFVMTDPATFEQTKIKIGEDLNEMDQPGQSATQSCRCYVFPIGNRKLKIIDTPGVGDTRGIDEDKKNFKNILAFIGHYEHINGICMLLKPNESRLNIFFRFCIKELLTHLHRSAKDNIIFCFTNARSTFYSPGNTAPLLKQLLTELKQTTNVDVPFSKDNTFCFDNEAFRFVAAIKNNIPFTDEQKEDFRKSWDTSVKEASNLIIRINKCQPHHVKDTISLNEARRLIVELTRPIAEITQNIQLNIKVAEDKKRELINAEISISDLNKKLKIPAVDLKSTSLSYPRTVCTSTSCVKFVKFGNIDKINYVTHCHEHCYLQGVAQDVVNNAALQKCSAMNSANQCTKCSCGYEKHMHITYETEQINTEVIDTSVQRNISTQQDAADAIRDFQNLLQRRITDLKTEQQKITEVCAKLSIFLYANSITPYNDDLIEYVNHLLREEKDKRACGSNNQDVINGLQTMVNAYEKEIKIYKDTLASVNSTQSNLKAPNVADIQPMIESLYNLPISGAELKQQIILIRRGHDTTVNGFEKMYEPPRNRTLISKIKNLFT</sequence>
<feature type="domain" description="DUF8206" evidence="2">
    <location>
        <begin position="344"/>
        <end position="421"/>
    </location>
</feature>
<evidence type="ECO:0000313" key="5">
    <source>
        <dbReference type="Proteomes" id="UP000682733"/>
    </source>
</evidence>
<dbReference type="InterPro" id="IPR058519">
    <property type="entry name" value="DUF8206"/>
</dbReference>
<dbReference type="Proteomes" id="UP000677228">
    <property type="component" value="Unassembled WGS sequence"/>
</dbReference>
<dbReference type="Proteomes" id="UP000682733">
    <property type="component" value="Unassembled WGS sequence"/>
</dbReference>
<dbReference type="SUPFAM" id="SSF52540">
    <property type="entry name" value="P-loop containing nucleoside triphosphate hydrolases"/>
    <property type="match status" value="1"/>
</dbReference>
<dbReference type="PROSITE" id="PS00675">
    <property type="entry name" value="SIGMA54_INTERACT_1"/>
    <property type="match status" value="1"/>
</dbReference>
<dbReference type="Gene3D" id="3.40.50.300">
    <property type="entry name" value="P-loop containing nucleotide triphosphate hydrolases"/>
    <property type="match status" value="1"/>
</dbReference>
<dbReference type="EMBL" id="CAJNOK010025797">
    <property type="protein sequence ID" value="CAF1394508.1"/>
    <property type="molecule type" value="Genomic_DNA"/>
</dbReference>
<reference evidence="4" key="1">
    <citation type="submission" date="2021-02" db="EMBL/GenBank/DDBJ databases">
        <authorList>
            <person name="Nowell W R."/>
        </authorList>
    </citation>
    <scope>NUCLEOTIDE SEQUENCE</scope>
</reference>
<feature type="coiled-coil region" evidence="1">
    <location>
        <begin position="301"/>
        <end position="331"/>
    </location>
</feature>
<name>A0A8S2S6W4_9BILA</name>
<evidence type="ECO:0000259" key="2">
    <source>
        <dbReference type="Pfam" id="PF26633"/>
    </source>
</evidence>
<dbReference type="AlphaFoldDB" id="A0A8S2S6W4"/>
<dbReference type="PANTHER" id="PTHR32046:SF11">
    <property type="entry name" value="IMMUNE-ASSOCIATED NUCLEOTIDE-BINDING PROTEIN 10-LIKE"/>
    <property type="match status" value="1"/>
</dbReference>